<feature type="domain" description="Pyrrolo-quinoline quinone repeat" evidence="6">
    <location>
        <begin position="504"/>
        <end position="594"/>
    </location>
</feature>
<feature type="domain" description="Pyrrolo-quinoline quinone repeat" evidence="5">
    <location>
        <begin position="49"/>
        <end position="431"/>
    </location>
</feature>
<sequence>MRDIKKTGSFYAALLSASLLAACSSIQQYDVTTNKIINSVNQSGATQDWPSFGRDYANKRFSENAQINRENVQHLSIAWQYESGLKAAFQATPIVLDGVMYVSLPFNHVVALDGKTGKELWRYKHDRRTDWNMCCGPANRGVAVGYGKVFIGTVDARVIALDAKTGQKLWDINAVEADVVTEGQDSLNKNDPNKTAKTTGGTGVGMAMAPVVYKGKVIIGITGVGYGLHIDNPRSDAPLGAVIGVTGRYGRPGFLAAFDVNTGKRVWQFDTIPDKGWEGTFKETTADGISLNRNTDAEKAALAKFPDSARFGGGSAWSTPVIDPHLGLLYFGTGNPSPQMNDVSRPGDNLYTVSLVALDADSGKLRWYYQQVPHDVWGYDIASAPILFNYKKDGKTIEAVGQASKLGWFFVNDRKTGALLMKSEAFVPQKNLFAKATFEGVTLYPGILGGSNWSPAAIDESTQHAFVAAIHAPIKYTLHETPGKDGAAPIRYAASEPADEPRWGVLSAINLKTGKIAWQNKTEQPLVGGVLATAGGLVFTGEGNGHFNAYDLSNGKLLWQAANEYGVNAPPITYQIDGEQYIAVAAGGSSIFGYKQGDRLLVYKLKH</sequence>
<dbReference type="Pfam" id="PF01011">
    <property type="entry name" value="PQQ"/>
    <property type="match status" value="1"/>
</dbReference>
<proteinExistence type="inferred from homology"/>
<dbReference type="SMART" id="SM00564">
    <property type="entry name" value="PQQ"/>
    <property type="match status" value="6"/>
</dbReference>
<dbReference type="InterPro" id="IPR018391">
    <property type="entry name" value="PQQ_b-propeller_rpt"/>
</dbReference>
<dbReference type="KEGG" id="mbac:BN1209_0896"/>
<dbReference type="AlphaFoldDB" id="A0A0B7IUJ4"/>
<dbReference type="SUPFAM" id="SSF50998">
    <property type="entry name" value="Quinoprotein alcohol dehydrogenase-like"/>
    <property type="match status" value="1"/>
</dbReference>
<feature type="chain" id="PRO_5002133231" evidence="4">
    <location>
        <begin position="22"/>
        <end position="607"/>
    </location>
</feature>
<dbReference type="HOGENOM" id="CLU_018478_0_0_4"/>
<dbReference type="RefSeq" id="WP_082048392.1">
    <property type="nucleotide sequence ID" value="NZ_LN794158.1"/>
</dbReference>
<feature type="signal peptide" evidence="4">
    <location>
        <begin position="1"/>
        <end position="21"/>
    </location>
</feature>
<comment type="cofactor">
    <cofactor evidence="1">
        <name>pyrroloquinoline quinone</name>
        <dbReference type="ChEBI" id="CHEBI:58442"/>
    </cofactor>
</comment>
<dbReference type="STRING" id="1581680.BN1209_0896"/>
<evidence type="ECO:0000313" key="8">
    <source>
        <dbReference type="Proteomes" id="UP000056322"/>
    </source>
</evidence>
<dbReference type="PANTHER" id="PTHR32303">
    <property type="entry name" value="QUINOPROTEIN ALCOHOL DEHYDROGENASE (CYTOCHROME C)"/>
    <property type="match status" value="1"/>
</dbReference>
<evidence type="ECO:0000256" key="2">
    <source>
        <dbReference type="ARBA" id="ARBA00008156"/>
    </source>
</evidence>
<dbReference type="InterPro" id="IPR002372">
    <property type="entry name" value="PQQ_rpt_dom"/>
</dbReference>
<dbReference type="EMBL" id="LN794158">
    <property type="protein sequence ID" value="CEN55939.1"/>
    <property type="molecule type" value="Genomic_DNA"/>
</dbReference>
<evidence type="ECO:0000256" key="1">
    <source>
        <dbReference type="ARBA" id="ARBA00001931"/>
    </source>
</evidence>
<dbReference type="Pfam" id="PF13360">
    <property type="entry name" value="PQQ_2"/>
    <property type="match status" value="1"/>
</dbReference>
<dbReference type="Proteomes" id="UP000056322">
    <property type="component" value="Chromosome 1"/>
</dbReference>
<comment type="similarity">
    <text evidence="2">Belongs to the bacterial PQQ dehydrogenase family.</text>
</comment>
<evidence type="ECO:0000256" key="3">
    <source>
        <dbReference type="ARBA" id="ARBA00023002"/>
    </source>
</evidence>
<accession>A0A0B7IUJ4</accession>
<reference evidence="8" key="1">
    <citation type="submission" date="2014-12" db="EMBL/GenBank/DDBJ databases">
        <authorList>
            <person name="Salcher M.M."/>
        </authorList>
    </citation>
    <scope>NUCLEOTIDE SEQUENCE [LARGE SCALE GENOMIC DNA]</scope>
    <source>
        <strain evidence="8">MMS-10A-171</strain>
    </source>
</reference>
<evidence type="ECO:0000259" key="6">
    <source>
        <dbReference type="Pfam" id="PF13360"/>
    </source>
</evidence>
<organism evidence="7 8">
    <name type="scientific">Candidatus Methylopumilus turicensis</name>
    <dbReference type="NCBI Taxonomy" id="1581680"/>
    <lineage>
        <taxon>Bacteria</taxon>
        <taxon>Pseudomonadati</taxon>
        <taxon>Pseudomonadota</taxon>
        <taxon>Betaproteobacteria</taxon>
        <taxon>Nitrosomonadales</taxon>
        <taxon>Methylophilaceae</taxon>
        <taxon>Candidatus Methylopumilus</taxon>
    </lineage>
</organism>
<dbReference type="Gene3D" id="2.140.10.10">
    <property type="entry name" value="Quinoprotein alcohol dehydrogenase-like superfamily"/>
    <property type="match status" value="1"/>
</dbReference>
<evidence type="ECO:0000313" key="7">
    <source>
        <dbReference type="EMBL" id="CEN55939.1"/>
    </source>
</evidence>
<gene>
    <name evidence="7" type="ORF">BN1209_0896</name>
</gene>
<evidence type="ECO:0000259" key="5">
    <source>
        <dbReference type="Pfam" id="PF01011"/>
    </source>
</evidence>
<evidence type="ECO:0000256" key="4">
    <source>
        <dbReference type="SAM" id="SignalP"/>
    </source>
</evidence>
<keyword evidence="8" id="KW-1185">Reference proteome</keyword>
<keyword evidence="3" id="KW-0560">Oxidoreductase</keyword>
<dbReference type="GO" id="GO:0016491">
    <property type="term" value="F:oxidoreductase activity"/>
    <property type="evidence" value="ECO:0007669"/>
    <property type="project" value="UniProtKB-KW"/>
</dbReference>
<keyword evidence="4" id="KW-0732">Signal</keyword>
<dbReference type="InterPro" id="IPR011047">
    <property type="entry name" value="Quinoprotein_ADH-like_sf"/>
</dbReference>
<name>A0A0B7IUJ4_9PROT</name>
<dbReference type="PROSITE" id="PS51257">
    <property type="entry name" value="PROKAR_LIPOPROTEIN"/>
    <property type="match status" value="1"/>
</dbReference>
<protein>
    <submittedName>
        <fullName evidence="7">Pyrrolo-quinoline quinone</fullName>
    </submittedName>
</protein>
<dbReference type="OrthoDB" id="5296951at2"/>